<protein>
    <submittedName>
        <fullName evidence="1">Uncharacterized protein</fullName>
    </submittedName>
</protein>
<evidence type="ECO:0000313" key="1">
    <source>
        <dbReference type="EnsemblPlants" id="OB12G16040.1"/>
    </source>
</evidence>
<reference evidence="1" key="1">
    <citation type="journal article" date="2013" name="Nat. Commun.">
        <title>Whole-genome sequencing of Oryza brachyantha reveals mechanisms underlying Oryza genome evolution.</title>
        <authorList>
            <person name="Chen J."/>
            <person name="Huang Q."/>
            <person name="Gao D."/>
            <person name="Wang J."/>
            <person name="Lang Y."/>
            <person name="Liu T."/>
            <person name="Li B."/>
            <person name="Bai Z."/>
            <person name="Luis Goicoechea J."/>
            <person name="Liang C."/>
            <person name="Chen C."/>
            <person name="Zhang W."/>
            <person name="Sun S."/>
            <person name="Liao Y."/>
            <person name="Zhang X."/>
            <person name="Yang L."/>
            <person name="Song C."/>
            <person name="Wang M."/>
            <person name="Shi J."/>
            <person name="Liu G."/>
            <person name="Liu J."/>
            <person name="Zhou H."/>
            <person name="Zhou W."/>
            <person name="Yu Q."/>
            <person name="An N."/>
            <person name="Chen Y."/>
            <person name="Cai Q."/>
            <person name="Wang B."/>
            <person name="Liu B."/>
            <person name="Min J."/>
            <person name="Huang Y."/>
            <person name="Wu H."/>
            <person name="Li Z."/>
            <person name="Zhang Y."/>
            <person name="Yin Y."/>
            <person name="Song W."/>
            <person name="Jiang J."/>
            <person name="Jackson S.A."/>
            <person name="Wing R.A."/>
            <person name="Wang J."/>
            <person name="Chen M."/>
        </authorList>
    </citation>
    <scope>NUCLEOTIDE SEQUENCE [LARGE SCALE GENOMIC DNA]</scope>
    <source>
        <strain evidence="1">cv. IRGC 101232</strain>
    </source>
</reference>
<name>J3NC96_ORYBR</name>
<dbReference type="AlphaFoldDB" id="J3NC96"/>
<accession>J3NC96</accession>
<organism evidence="1">
    <name type="scientific">Oryza brachyantha</name>
    <name type="common">malo sina</name>
    <dbReference type="NCBI Taxonomy" id="4533"/>
    <lineage>
        <taxon>Eukaryota</taxon>
        <taxon>Viridiplantae</taxon>
        <taxon>Streptophyta</taxon>
        <taxon>Embryophyta</taxon>
        <taxon>Tracheophyta</taxon>
        <taxon>Spermatophyta</taxon>
        <taxon>Magnoliopsida</taxon>
        <taxon>Liliopsida</taxon>
        <taxon>Poales</taxon>
        <taxon>Poaceae</taxon>
        <taxon>BOP clade</taxon>
        <taxon>Oryzoideae</taxon>
        <taxon>Oryzeae</taxon>
        <taxon>Oryzinae</taxon>
        <taxon>Oryza</taxon>
    </lineage>
</organism>
<dbReference type="EnsemblPlants" id="OB12G16040.1">
    <property type="protein sequence ID" value="OB12G16040.1"/>
    <property type="gene ID" value="OB12G16040"/>
</dbReference>
<sequence length="100" mass="10791">MASLMANWTPRAMCPQHTLTAARGVSDSTEALTIETSVPYKSHVVGRPGRGVATTERELVSFFRDMSVVRHAEIAKLIRDAVAAFAELMGRRDGCSGVEG</sequence>
<proteinExistence type="predicted"/>
<dbReference type="Gramene" id="OB12G16040.1">
    <property type="protein sequence ID" value="OB12G16040.1"/>
    <property type="gene ID" value="OB12G16040"/>
</dbReference>
<dbReference type="STRING" id="4533.J3NC96"/>
<reference evidence="1" key="2">
    <citation type="submission" date="2013-04" db="UniProtKB">
        <authorList>
            <consortium name="EnsemblPlants"/>
        </authorList>
    </citation>
    <scope>IDENTIFICATION</scope>
</reference>
<dbReference type="HOGENOM" id="CLU_2310413_0_0_1"/>
<evidence type="ECO:0000313" key="2">
    <source>
        <dbReference type="Proteomes" id="UP000006038"/>
    </source>
</evidence>
<dbReference type="Proteomes" id="UP000006038">
    <property type="component" value="Chromosome 12"/>
</dbReference>
<keyword evidence="2" id="KW-1185">Reference proteome</keyword>